<evidence type="ECO:0000313" key="13">
    <source>
        <dbReference type="Proteomes" id="UP000700596"/>
    </source>
</evidence>
<comment type="similarity">
    <text evidence="3">Belongs to the lysine N(6)-hydroxylase/L-ornithine N(5)-oxygenase family.</text>
</comment>
<evidence type="ECO:0000256" key="11">
    <source>
        <dbReference type="SAM" id="MobiDB-lite"/>
    </source>
</evidence>
<dbReference type="EMBL" id="JAGMWT010000002">
    <property type="protein sequence ID" value="KAH7135326.1"/>
    <property type="molecule type" value="Genomic_DNA"/>
</dbReference>
<dbReference type="Pfam" id="PF13434">
    <property type="entry name" value="Lys_Orn_oxgnase"/>
    <property type="match status" value="1"/>
</dbReference>
<evidence type="ECO:0000256" key="5">
    <source>
        <dbReference type="ARBA" id="ARBA00022630"/>
    </source>
</evidence>
<dbReference type="InterPro" id="IPR036188">
    <property type="entry name" value="FAD/NAD-bd_sf"/>
</dbReference>
<dbReference type="GO" id="GO:0016491">
    <property type="term" value="F:oxidoreductase activity"/>
    <property type="evidence" value="ECO:0007669"/>
    <property type="project" value="UniProtKB-KW"/>
</dbReference>
<protein>
    <recommendedName>
        <fullName evidence="4">L-ornithine N(5)-monooxygenase [NAD(P)H]</fullName>
        <ecNumber evidence="4">1.14.13.196</ecNumber>
    </recommendedName>
</protein>
<dbReference type="OrthoDB" id="3519933at2759"/>
<comment type="catalytic activity">
    <reaction evidence="10">
        <text>L-ornithine + NADH + O2 = N(5)-hydroxy-L-ornithine + NAD(+) + H2O</text>
        <dbReference type="Rhea" id="RHEA:41512"/>
        <dbReference type="ChEBI" id="CHEBI:15377"/>
        <dbReference type="ChEBI" id="CHEBI:15379"/>
        <dbReference type="ChEBI" id="CHEBI:46911"/>
        <dbReference type="ChEBI" id="CHEBI:57540"/>
        <dbReference type="ChEBI" id="CHEBI:57945"/>
        <dbReference type="ChEBI" id="CHEBI:78275"/>
        <dbReference type="EC" id="1.14.13.196"/>
    </reaction>
</comment>
<dbReference type="SUPFAM" id="SSF51905">
    <property type="entry name" value="FAD/NAD(P)-binding domain"/>
    <property type="match status" value="1"/>
</dbReference>
<evidence type="ECO:0000256" key="2">
    <source>
        <dbReference type="ARBA" id="ARBA00004924"/>
    </source>
</evidence>
<dbReference type="EC" id="1.14.13.196" evidence="4"/>
<evidence type="ECO:0000256" key="10">
    <source>
        <dbReference type="ARBA" id="ARBA00049248"/>
    </source>
</evidence>
<evidence type="ECO:0000256" key="4">
    <source>
        <dbReference type="ARBA" id="ARBA00012881"/>
    </source>
</evidence>
<comment type="cofactor">
    <cofactor evidence="1">
        <name>FAD</name>
        <dbReference type="ChEBI" id="CHEBI:57692"/>
    </cofactor>
</comment>
<proteinExistence type="inferred from homology"/>
<feature type="compositionally biased region" description="Polar residues" evidence="11">
    <location>
        <begin position="1"/>
        <end position="14"/>
    </location>
</feature>
<name>A0A9P9EEZ3_9PLEO</name>
<organism evidence="12 13">
    <name type="scientific">Dendryphion nanum</name>
    <dbReference type="NCBI Taxonomy" id="256645"/>
    <lineage>
        <taxon>Eukaryota</taxon>
        <taxon>Fungi</taxon>
        <taxon>Dikarya</taxon>
        <taxon>Ascomycota</taxon>
        <taxon>Pezizomycotina</taxon>
        <taxon>Dothideomycetes</taxon>
        <taxon>Pleosporomycetidae</taxon>
        <taxon>Pleosporales</taxon>
        <taxon>Torulaceae</taxon>
        <taxon>Dendryphion</taxon>
    </lineage>
</organism>
<dbReference type="InterPro" id="IPR025700">
    <property type="entry name" value="Lys/Orn_oxygenase"/>
</dbReference>
<accession>A0A9P9EEZ3</accession>
<keyword evidence="8" id="KW-0560">Oxidoreductase</keyword>
<keyword evidence="6" id="KW-0274">FAD</keyword>
<evidence type="ECO:0000313" key="12">
    <source>
        <dbReference type="EMBL" id="KAH7135326.1"/>
    </source>
</evidence>
<evidence type="ECO:0000256" key="7">
    <source>
        <dbReference type="ARBA" id="ARBA00022857"/>
    </source>
</evidence>
<dbReference type="PANTHER" id="PTHR42802:SF1">
    <property type="entry name" value="L-ORNITHINE N(5)-MONOOXYGENASE"/>
    <property type="match status" value="1"/>
</dbReference>
<dbReference type="PANTHER" id="PTHR42802">
    <property type="entry name" value="MONOOXYGENASE"/>
    <property type="match status" value="1"/>
</dbReference>
<dbReference type="GO" id="GO:0006879">
    <property type="term" value="P:intracellular iron ion homeostasis"/>
    <property type="evidence" value="ECO:0007669"/>
    <property type="project" value="TreeGrafter"/>
</dbReference>
<keyword evidence="13" id="KW-1185">Reference proteome</keyword>
<evidence type="ECO:0000256" key="3">
    <source>
        <dbReference type="ARBA" id="ARBA00007588"/>
    </source>
</evidence>
<evidence type="ECO:0000256" key="1">
    <source>
        <dbReference type="ARBA" id="ARBA00001974"/>
    </source>
</evidence>
<sequence>MASTVQSRSSLNTRPTTPTGGSSPTYDAICIGFGPAQIATAIANRESRKPSNILFLEKKTAFSWHPSTHLPRTRMENAFIYDLATTRNPRSGFSYTNYLLAQNRLIEFANSDRMNPLREEFEDYLRWCADQFKEEVQYGCEVVGVVTERDSTAVQGWSVAFRDTQGKTQMLRTKNILAPSSRPKEETSQPLTSVNFQAGQRIVSFEDYLSQRNNLREAREPRIDIAVVGSGQQAIEIVDDLLTCPRLGNVTVVTENEALSPLRILGDEAAPPPPRLCSIWAKPSSSAQSGISASSELIQNIYLRAYEKQLASKGQYALRVVIGKDTAGPTSKANIIIAEKANTHMSASGLFHGLDALVLGCQQKGESLEEVQFKRGAVTNGCSMWLLSAHSEGGRSLAKDVAVRAGEVVRGLAEARETGREGSVVINARM</sequence>
<evidence type="ECO:0000256" key="8">
    <source>
        <dbReference type="ARBA" id="ARBA00023002"/>
    </source>
</evidence>
<dbReference type="AlphaFoldDB" id="A0A9P9EEZ3"/>
<evidence type="ECO:0000256" key="6">
    <source>
        <dbReference type="ARBA" id="ARBA00022827"/>
    </source>
</evidence>
<gene>
    <name evidence="12" type="ORF">B0J11DRAFT_157559</name>
</gene>
<comment type="caution">
    <text evidence="12">The sequence shown here is derived from an EMBL/GenBank/DDBJ whole genome shotgun (WGS) entry which is preliminary data.</text>
</comment>
<feature type="region of interest" description="Disordered" evidence="11">
    <location>
        <begin position="1"/>
        <end position="23"/>
    </location>
</feature>
<comment type="pathway">
    <text evidence="2">Siderophore biosynthesis.</text>
</comment>
<comment type="catalytic activity">
    <reaction evidence="9">
        <text>L-ornithine + NADPH + O2 = N(5)-hydroxy-L-ornithine + NADP(+) + H2O</text>
        <dbReference type="Rhea" id="RHEA:41508"/>
        <dbReference type="ChEBI" id="CHEBI:15377"/>
        <dbReference type="ChEBI" id="CHEBI:15379"/>
        <dbReference type="ChEBI" id="CHEBI:46911"/>
        <dbReference type="ChEBI" id="CHEBI:57783"/>
        <dbReference type="ChEBI" id="CHEBI:58349"/>
        <dbReference type="ChEBI" id="CHEBI:78275"/>
        <dbReference type="EC" id="1.14.13.196"/>
    </reaction>
</comment>
<evidence type="ECO:0000256" key="9">
    <source>
        <dbReference type="ARBA" id="ARBA00047598"/>
    </source>
</evidence>
<reference evidence="12" key="1">
    <citation type="journal article" date="2021" name="Nat. Commun.">
        <title>Genetic determinants of endophytism in the Arabidopsis root mycobiome.</title>
        <authorList>
            <person name="Mesny F."/>
            <person name="Miyauchi S."/>
            <person name="Thiergart T."/>
            <person name="Pickel B."/>
            <person name="Atanasova L."/>
            <person name="Karlsson M."/>
            <person name="Huettel B."/>
            <person name="Barry K.W."/>
            <person name="Haridas S."/>
            <person name="Chen C."/>
            <person name="Bauer D."/>
            <person name="Andreopoulos W."/>
            <person name="Pangilinan J."/>
            <person name="LaButti K."/>
            <person name="Riley R."/>
            <person name="Lipzen A."/>
            <person name="Clum A."/>
            <person name="Drula E."/>
            <person name="Henrissat B."/>
            <person name="Kohler A."/>
            <person name="Grigoriev I.V."/>
            <person name="Martin F.M."/>
            <person name="Hacquard S."/>
        </authorList>
    </citation>
    <scope>NUCLEOTIDE SEQUENCE</scope>
    <source>
        <strain evidence="12">MPI-CAGE-CH-0243</strain>
    </source>
</reference>
<keyword evidence="5" id="KW-0285">Flavoprotein</keyword>
<keyword evidence="7" id="KW-0521">NADP</keyword>
<dbReference type="Proteomes" id="UP000700596">
    <property type="component" value="Unassembled WGS sequence"/>
</dbReference>
<dbReference type="Gene3D" id="3.50.50.60">
    <property type="entry name" value="FAD/NAD(P)-binding domain"/>
    <property type="match status" value="1"/>
</dbReference>